<dbReference type="GO" id="GO:0031119">
    <property type="term" value="P:tRNA pseudouridine synthesis"/>
    <property type="evidence" value="ECO:0000318"/>
    <property type="project" value="GO_Central"/>
</dbReference>
<feature type="domain" description="Pus10 N-terminal eukaryotes" evidence="9">
    <location>
        <begin position="172"/>
        <end position="347"/>
    </location>
</feature>
<feature type="compositionally biased region" description="Polar residues" evidence="8">
    <location>
        <begin position="120"/>
        <end position="130"/>
    </location>
</feature>
<dbReference type="PANTHER" id="PTHR21568">
    <property type="entry name" value="TRNA PSEUDOURIDINE SYNTHASE PUS10"/>
    <property type="match status" value="1"/>
</dbReference>
<evidence type="ECO:0000256" key="6">
    <source>
        <dbReference type="ARBA" id="ARBA00079393"/>
    </source>
</evidence>
<feature type="region of interest" description="Disordered" evidence="8">
    <location>
        <begin position="288"/>
        <end position="309"/>
    </location>
</feature>
<dbReference type="Pfam" id="PF21237">
    <property type="entry name" value="Pus10_N_euk"/>
    <property type="match status" value="1"/>
</dbReference>
<sequence>MDFGKAVRSSAVARAPELASFLLQENVCPGCVLRFLKTRPSDLASPLPSAKASNVSLHRSSSLEPPAGDDSNQAVQGGGTAVPNGREAVCPMCLGILQSLGAEFFDGVVEGTLAGGGNEGSAQAATGQCEENSKRGNDGAECLGSGGAVTAGQKLEVVAEEKLVPGSGLCTVIKAGVQKSGQQFEDLALELVLPQLVQVRQHALWAHLQQAMPDLPLLRGGCSEAVLPVKDALKHALSTRLEQTLGTKLDASSSVRCAISFSHPDNSAEVAAALSPAKQVARKRQKGNYGYWKRGGSPGENDDAARPEESLASVQKALDGLSPQETRNRLPWPPAEATAPCTVDVKCWRSPVFVGGRYLKLVRGLSQSPWLVDEERVGKETSVQELLAAGIVGHFKVDDYKFSSAGREDIDVRMLGRGRPFVLELQNARVLPPPAAYAQMQAAVNSRPDKWVAVRDLALVDRSQVDLLREGEAEKQKEYAAIVWLPRPATQADVDKLNGMRDLVVQQRTPIRVLHRRSPLIRPRTIHSMRAERVAAKPHYLLLHLCTQAGTYVKEFVHGDLGRTHPNVGSILGCEADILQLDVTNIRMDFP</sequence>
<dbReference type="Gene3D" id="3.30.70.3190">
    <property type="match status" value="1"/>
</dbReference>
<evidence type="ECO:0000256" key="8">
    <source>
        <dbReference type="SAM" id="MobiDB-lite"/>
    </source>
</evidence>
<dbReference type="FunFam" id="3.30.70.3190:FF:000001">
    <property type="entry name" value="tRNA pseudouridine synthase Pus10"/>
    <property type="match status" value="1"/>
</dbReference>
<evidence type="ECO:0000313" key="12">
    <source>
        <dbReference type="Proteomes" id="UP000054558"/>
    </source>
</evidence>
<dbReference type="EC" id="5.4.99.25" evidence="2"/>
<dbReference type="STRING" id="105231.A0A1Y1I146"/>
<dbReference type="PANTHER" id="PTHR21568:SF0">
    <property type="entry name" value="TRNA PSEUDOURIDINE SYNTHASE PUS10"/>
    <property type="match status" value="1"/>
</dbReference>
<dbReference type="OMA" id="LVISCQR"/>
<dbReference type="FunFam" id="3.30.70.2510:FF:000001">
    <property type="entry name" value="tRNA pseudouridine synthase Pus10"/>
    <property type="match status" value="1"/>
</dbReference>
<dbReference type="GO" id="GO:0009982">
    <property type="term" value="F:pseudouridine synthase activity"/>
    <property type="evidence" value="ECO:0000318"/>
    <property type="project" value="GO_Central"/>
</dbReference>
<dbReference type="InterPro" id="IPR039894">
    <property type="entry name" value="Pus10-like"/>
</dbReference>
<evidence type="ECO:0000256" key="7">
    <source>
        <dbReference type="ARBA" id="ARBA00083669"/>
    </source>
</evidence>
<dbReference type="GO" id="GO:0003723">
    <property type="term" value="F:RNA binding"/>
    <property type="evidence" value="ECO:0007669"/>
    <property type="project" value="InterPro"/>
</dbReference>
<accession>A0A1Y1I146</accession>
<gene>
    <name evidence="11" type="ORF">KFL_001980170</name>
</gene>
<proteinExistence type="inferred from homology"/>
<comment type="similarity">
    <text evidence="1">Belongs to the pseudouridine synthase Pus10 family.</text>
</comment>
<evidence type="ECO:0000256" key="3">
    <source>
        <dbReference type="ARBA" id="ARBA00022694"/>
    </source>
</evidence>
<keyword evidence="4" id="KW-0413">Isomerase</keyword>
<dbReference type="Pfam" id="PF21238">
    <property type="entry name" value="Pus10_C"/>
    <property type="match status" value="1"/>
</dbReference>
<feature type="domain" description="Pus10-like C-terminal" evidence="10">
    <location>
        <begin position="353"/>
        <end position="586"/>
    </location>
</feature>
<dbReference type="SUPFAM" id="SSF55120">
    <property type="entry name" value="Pseudouridine synthase"/>
    <property type="match status" value="1"/>
</dbReference>
<feature type="region of interest" description="Disordered" evidence="8">
    <location>
        <begin position="117"/>
        <end position="137"/>
    </location>
</feature>
<evidence type="ECO:0000259" key="9">
    <source>
        <dbReference type="Pfam" id="PF21237"/>
    </source>
</evidence>
<evidence type="ECO:0000256" key="2">
    <source>
        <dbReference type="ARBA" id="ARBA00012787"/>
    </source>
</evidence>
<dbReference type="GO" id="GO:0160148">
    <property type="term" value="F:tRNA pseudouridine(55) synthase activity"/>
    <property type="evidence" value="ECO:0007669"/>
    <property type="project" value="UniProtKB-EC"/>
</dbReference>
<protein>
    <recommendedName>
        <fullName evidence="2">tRNA pseudouridine(55) synthase</fullName>
        <ecNumber evidence="2">5.4.99.25</ecNumber>
    </recommendedName>
    <alternativeName>
        <fullName evidence="7">tRNA pseudouridine 55 synthase</fullName>
    </alternativeName>
    <alternativeName>
        <fullName evidence="5">tRNA pseudouridylate synthase</fullName>
    </alternativeName>
    <alternativeName>
        <fullName evidence="6">tRNA-uridine isomerase</fullName>
    </alternativeName>
</protein>
<dbReference type="NCBIfam" id="TIGR01213">
    <property type="entry name" value="pseudo_Pus10arc"/>
    <property type="match status" value="1"/>
</dbReference>
<dbReference type="AlphaFoldDB" id="A0A1Y1I146"/>
<dbReference type="InterPro" id="IPR020103">
    <property type="entry name" value="PsdUridine_synth_cat_dom_sf"/>
</dbReference>
<evidence type="ECO:0000256" key="5">
    <source>
        <dbReference type="ARBA" id="ARBA00075270"/>
    </source>
</evidence>
<feature type="compositionally biased region" description="Polar residues" evidence="8">
    <location>
        <begin position="51"/>
        <end position="63"/>
    </location>
</feature>
<evidence type="ECO:0000313" key="11">
    <source>
        <dbReference type="EMBL" id="GAQ84635.1"/>
    </source>
</evidence>
<evidence type="ECO:0000256" key="4">
    <source>
        <dbReference type="ARBA" id="ARBA00023235"/>
    </source>
</evidence>
<dbReference type="Proteomes" id="UP000054558">
    <property type="component" value="Unassembled WGS sequence"/>
</dbReference>
<dbReference type="EMBL" id="DF237147">
    <property type="protein sequence ID" value="GAQ84635.1"/>
    <property type="molecule type" value="Genomic_DNA"/>
</dbReference>
<keyword evidence="12" id="KW-1185">Reference proteome</keyword>
<dbReference type="OrthoDB" id="271937at2759"/>
<reference evidence="11 12" key="1">
    <citation type="journal article" date="2014" name="Nat. Commun.">
        <title>Klebsormidium flaccidum genome reveals primary factors for plant terrestrial adaptation.</title>
        <authorList>
            <person name="Hori K."/>
            <person name="Maruyama F."/>
            <person name="Fujisawa T."/>
            <person name="Togashi T."/>
            <person name="Yamamoto N."/>
            <person name="Seo M."/>
            <person name="Sato S."/>
            <person name="Yamada T."/>
            <person name="Mori H."/>
            <person name="Tajima N."/>
            <person name="Moriyama T."/>
            <person name="Ikeuchi M."/>
            <person name="Watanabe M."/>
            <person name="Wada H."/>
            <person name="Kobayashi K."/>
            <person name="Saito M."/>
            <person name="Masuda T."/>
            <person name="Sasaki-Sekimoto Y."/>
            <person name="Mashiguchi K."/>
            <person name="Awai K."/>
            <person name="Shimojima M."/>
            <person name="Masuda S."/>
            <person name="Iwai M."/>
            <person name="Nobusawa T."/>
            <person name="Narise T."/>
            <person name="Kondo S."/>
            <person name="Saito H."/>
            <person name="Sato R."/>
            <person name="Murakawa M."/>
            <person name="Ihara Y."/>
            <person name="Oshima-Yamada Y."/>
            <person name="Ohtaka K."/>
            <person name="Satoh M."/>
            <person name="Sonobe K."/>
            <person name="Ishii M."/>
            <person name="Ohtani R."/>
            <person name="Kanamori-Sato M."/>
            <person name="Honoki R."/>
            <person name="Miyazaki D."/>
            <person name="Mochizuki H."/>
            <person name="Umetsu J."/>
            <person name="Higashi K."/>
            <person name="Shibata D."/>
            <person name="Kamiya Y."/>
            <person name="Sato N."/>
            <person name="Nakamura Y."/>
            <person name="Tabata S."/>
            <person name="Ida S."/>
            <person name="Kurokawa K."/>
            <person name="Ohta H."/>
        </authorList>
    </citation>
    <scope>NUCLEOTIDE SEQUENCE [LARGE SCALE GENOMIC DNA]</scope>
    <source>
        <strain evidence="11 12">NIES-2285</strain>
    </source>
</reference>
<organism evidence="11 12">
    <name type="scientific">Klebsormidium nitens</name>
    <name type="common">Green alga</name>
    <name type="synonym">Ulothrix nitens</name>
    <dbReference type="NCBI Taxonomy" id="105231"/>
    <lineage>
        <taxon>Eukaryota</taxon>
        <taxon>Viridiplantae</taxon>
        <taxon>Streptophyta</taxon>
        <taxon>Klebsormidiophyceae</taxon>
        <taxon>Klebsormidiales</taxon>
        <taxon>Klebsormidiaceae</taxon>
        <taxon>Klebsormidium</taxon>
    </lineage>
</organism>
<evidence type="ECO:0000259" key="10">
    <source>
        <dbReference type="Pfam" id="PF21238"/>
    </source>
</evidence>
<dbReference type="Gene3D" id="3.30.70.2510">
    <property type="match status" value="1"/>
</dbReference>
<keyword evidence="3" id="KW-0819">tRNA processing</keyword>
<dbReference type="InterPro" id="IPR048741">
    <property type="entry name" value="Pus10-like_C"/>
</dbReference>
<dbReference type="InterPro" id="IPR048742">
    <property type="entry name" value="Pus10_N_euk"/>
</dbReference>
<name>A0A1Y1I146_KLENI</name>
<evidence type="ECO:0000256" key="1">
    <source>
        <dbReference type="ARBA" id="ARBA00009652"/>
    </source>
</evidence>
<feature type="region of interest" description="Disordered" evidence="8">
    <location>
        <begin position="44"/>
        <end position="80"/>
    </location>
</feature>